<gene>
    <name evidence="17" type="ORF">EXU48_06035</name>
</gene>
<evidence type="ECO:0000256" key="6">
    <source>
        <dbReference type="ARBA" id="ARBA00015611"/>
    </source>
</evidence>
<dbReference type="SUPFAM" id="SSF63737">
    <property type="entry name" value="Leukotriene A4 hydrolase N-terminal domain"/>
    <property type="match status" value="1"/>
</dbReference>
<comment type="caution">
    <text evidence="17">The sequence shown here is derived from an EMBL/GenBank/DDBJ whole genome shotgun (WGS) entry which is preliminary data.</text>
</comment>
<dbReference type="Proteomes" id="UP000504882">
    <property type="component" value="Unassembled WGS sequence"/>
</dbReference>
<evidence type="ECO:0000256" key="8">
    <source>
        <dbReference type="ARBA" id="ARBA00022670"/>
    </source>
</evidence>
<dbReference type="InterPro" id="IPR027268">
    <property type="entry name" value="Peptidase_M4/M1_CTD_sf"/>
</dbReference>
<keyword evidence="18" id="KW-1185">Reference proteome</keyword>
<accession>A0ABY2E5H4</accession>
<evidence type="ECO:0000256" key="4">
    <source>
        <dbReference type="ARBA" id="ARBA00010136"/>
    </source>
</evidence>
<name>A0ABY2E5H4_9MICO</name>
<dbReference type="RefSeq" id="WP_133106748.1">
    <property type="nucleotide sequence ID" value="NZ_SMNA01000003.1"/>
</dbReference>
<dbReference type="EC" id="3.4.11.2" evidence="5"/>
<organism evidence="17 18">
    <name type="scientific">Occultella glacieicola</name>
    <dbReference type="NCBI Taxonomy" id="2518684"/>
    <lineage>
        <taxon>Bacteria</taxon>
        <taxon>Bacillati</taxon>
        <taxon>Actinomycetota</taxon>
        <taxon>Actinomycetes</taxon>
        <taxon>Micrococcales</taxon>
        <taxon>Ruaniaceae</taxon>
        <taxon>Occultella</taxon>
    </lineage>
</organism>
<dbReference type="InterPro" id="IPR042097">
    <property type="entry name" value="Aminopeptidase_N-like_N_sf"/>
</dbReference>
<sequence length="446" mass="49062">MSAPPGADPYVPGHGDTSYSVHAYQIEIDYRPGVHHLDGTAVINAVAQQDLTRFALDLHALRVTKVRLDGTSAKYTHRGGRLVVKPRDPITAGTAFVVTVCYDGPPETVPGIDGEAGFEELEDGAIVASQPHGAPSWFPCNDRPSDKASYTITVTAPNEYVVVANGTLTGNRRRSSRTTWTFEAPEPMATYLATVQIGRYTLKDDGGSPALRVAQPVGSNGRVKATFARQREMLALFERLYGPYPFSCGYTVVVTPDDLEIPLEAQGLSIFGTNHLSTDWETQRLVAHEMSHQWFGNSLTLMNWSDIWLHEGFACYSEWLWSEAGGGPTAAEHAARQAKRLAGLDQDLVLADPGPELMFDDRIYKRGALLLHALRLRVGDGPFFDLLRTWATANRHGGVTTRMFTDLAEELAGVDLEEFFTAWLRSKPLPGLDEPDRARRKGDRPA</sequence>
<keyword evidence="7" id="KW-0963">Cytoplasm</keyword>
<evidence type="ECO:0000256" key="10">
    <source>
        <dbReference type="ARBA" id="ARBA00022801"/>
    </source>
</evidence>
<dbReference type="SUPFAM" id="SSF55486">
    <property type="entry name" value="Metalloproteases ('zincins'), catalytic domain"/>
    <property type="match status" value="1"/>
</dbReference>
<protein>
    <recommendedName>
        <fullName evidence="6">Aminopeptidase N</fullName>
        <ecNumber evidence="5">3.4.11.2</ecNumber>
    </recommendedName>
    <alternativeName>
        <fullName evidence="13">Alanine aminopeptidase</fullName>
    </alternativeName>
    <alternativeName>
        <fullName evidence="14">Lysyl aminopeptidase</fullName>
    </alternativeName>
</protein>
<evidence type="ECO:0000256" key="1">
    <source>
        <dbReference type="ARBA" id="ARBA00000098"/>
    </source>
</evidence>
<comment type="subcellular location">
    <subcellularLocation>
        <location evidence="3">Cytoplasm</location>
    </subcellularLocation>
</comment>
<comment type="cofactor">
    <cofactor evidence="2">
        <name>Zn(2+)</name>
        <dbReference type="ChEBI" id="CHEBI:29105"/>
    </cofactor>
</comment>
<dbReference type="PANTHER" id="PTHR45726">
    <property type="entry name" value="LEUKOTRIENE A-4 HYDROLASE"/>
    <property type="match status" value="1"/>
</dbReference>
<evidence type="ECO:0000256" key="13">
    <source>
        <dbReference type="ARBA" id="ARBA00029811"/>
    </source>
</evidence>
<evidence type="ECO:0000259" key="15">
    <source>
        <dbReference type="Pfam" id="PF01433"/>
    </source>
</evidence>
<keyword evidence="8" id="KW-0645">Protease</keyword>
<evidence type="ECO:0000313" key="17">
    <source>
        <dbReference type="EMBL" id="TDE95819.1"/>
    </source>
</evidence>
<evidence type="ECO:0000256" key="11">
    <source>
        <dbReference type="ARBA" id="ARBA00022833"/>
    </source>
</evidence>
<proteinExistence type="inferred from homology"/>
<evidence type="ECO:0000256" key="14">
    <source>
        <dbReference type="ARBA" id="ARBA00031533"/>
    </source>
</evidence>
<evidence type="ECO:0000256" key="7">
    <source>
        <dbReference type="ARBA" id="ARBA00022490"/>
    </source>
</evidence>
<evidence type="ECO:0000256" key="9">
    <source>
        <dbReference type="ARBA" id="ARBA00022723"/>
    </source>
</evidence>
<evidence type="ECO:0000313" key="18">
    <source>
        <dbReference type="Proteomes" id="UP000504882"/>
    </source>
</evidence>
<dbReference type="CDD" id="cd09603">
    <property type="entry name" value="M1_APN_like"/>
    <property type="match status" value="1"/>
</dbReference>
<dbReference type="InterPro" id="IPR014782">
    <property type="entry name" value="Peptidase_M1_dom"/>
</dbReference>
<evidence type="ECO:0000256" key="12">
    <source>
        <dbReference type="ARBA" id="ARBA00023049"/>
    </source>
</evidence>
<dbReference type="Gene3D" id="2.60.40.1730">
    <property type="entry name" value="tricorn interacting facor f3 domain"/>
    <property type="match status" value="1"/>
</dbReference>
<dbReference type="Pfam" id="PF17900">
    <property type="entry name" value="Peptidase_M1_N"/>
    <property type="match status" value="1"/>
</dbReference>
<dbReference type="InterPro" id="IPR034015">
    <property type="entry name" value="M1_LTA4H"/>
</dbReference>
<keyword evidence="10" id="KW-0378">Hydrolase</keyword>
<dbReference type="PRINTS" id="PR00756">
    <property type="entry name" value="ALADIPTASE"/>
</dbReference>
<evidence type="ECO:0000259" key="16">
    <source>
        <dbReference type="Pfam" id="PF17900"/>
    </source>
</evidence>
<feature type="domain" description="Peptidase M1 membrane alanine aminopeptidase" evidence="15">
    <location>
        <begin position="232"/>
        <end position="423"/>
    </location>
</feature>
<dbReference type="EMBL" id="SMNA01000003">
    <property type="protein sequence ID" value="TDE95819.1"/>
    <property type="molecule type" value="Genomic_DNA"/>
</dbReference>
<keyword evidence="12" id="KW-0482">Metalloprotease</keyword>
<keyword evidence="11" id="KW-0862">Zinc</keyword>
<keyword evidence="9" id="KW-0479">Metal-binding</keyword>
<feature type="domain" description="Aminopeptidase N-like N-terminal" evidence="16">
    <location>
        <begin position="23"/>
        <end position="192"/>
    </location>
</feature>
<dbReference type="PANTHER" id="PTHR45726:SF3">
    <property type="entry name" value="LEUKOTRIENE A-4 HYDROLASE"/>
    <property type="match status" value="1"/>
</dbReference>
<comment type="catalytic activity">
    <reaction evidence="1">
        <text>Release of an N-terminal amino acid, Xaa-|-Yaa- from a peptide, amide or arylamide. Xaa is preferably Ala, but may be most amino acids including Pro (slow action). When a terminal hydrophobic residue is followed by a prolyl residue, the two may be released as an intact Xaa-Pro dipeptide.</text>
        <dbReference type="EC" id="3.4.11.2"/>
    </reaction>
</comment>
<evidence type="ECO:0000256" key="2">
    <source>
        <dbReference type="ARBA" id="ARBA00001947"/>
    </source>
</evidence>
<reference evidence="17 18" key="1">
    <citation type="submission" date="2019-03" db="EMBL/GenBank/DDBJ databases">
        <title>Genomic features of bacteria from cold environments.</title>
        <authorList>
            <person name="Shen L."/>
        </authorList>
    </citation>
    <scope>NUCLEOTIDE SEQUENCE [LARGE SCALE GENOMIC DNA]</scope>
    <source>
        <strain evidence="18">T3246-1</strain>
    </source>
</reference>
<comment type="similarity">
    <text evidence="4">Belongs to the peptidase M1 family.</text>
</comment>
<dbReference type="InterPro" id="IPR045357">
    <property type="entry name" value="Aminopeptidase_N-like_N"/>
</dbReference>
<dbReference type="Gene3D" id="1.10.390.10">
    <property type="entry name" value="Neutral Protease Domain 2"/>
    <property type="match status" value="1"/>
</dbReference>
<dbReference type="InterPro" id="IPR001930">
    <property type="entry name" value="Peptidase_M1"/>
</dbReference>
<dbReference type="Pfam" id="PF01433">
    <property type="entry name" value="Peptidase_M1"/>
    <property type="match status" value="1"/>
</dbReference>
<evidence type="ECO:0000256" key="3">
    <source>
        <dbReference type="ARBA" id="ARBA00004496"/>
    </source>
</evidence>
<evidence type="ECO:0000256" key="5">
    <source>
        <dbReference type="ARBA" id="ARBA00012564"/>
    </source>
</evidence>